<dbReference type="Gene3D" id="2.40.128.630">
    <property type="match status" value="1"/>
</dbReference>
<dbReference type="Proteomes" id="UP000199181">
    <property type="component" value="Unassembled WGS sequence"/>
</dbReference>
<reference evidence="3" key="1">
    <citation type="submission" date="2016-10" db="EMBL/GenBank/DDBJ databases">
        <authorList>
            <person name="Varghese N."/>
            <person name="Submissions S."/>
        </authorList>
    </citation>
    <scope>NUCLEOTIDE SEQUENCE [LARGE SCALE GENOMIC DNA]</scope>
    <source>
        <strain evidence="3">DSM 16858</strain>
    </source>
</reference>
<evidence type="ECO:0000256" key="1">
    <source>
        <dbReference type="SAM" id="MobiDB-lite"/>
    </source>
</evidence>
<keyword evidence="3" id="KW-1185">Reference proteome</keyword>
<feature type="region of interest" description="Disordered" evidence="1">
    <location>
        <begin position="715"/>
        <end position="735"/>
    </location>
</feature>
<organism evidence="2 3">
    <name type="scientific">Stigmatella erecta</name>
    <dbReference type="NCBI Taxonomy" id="83460"/>
    <lineage>
        <taxon>Bacteria</taxon>
        <taxon>Pseudomonadati</taxon>
        <taxon>Myxococcota</taxon>
        <taxon>Myxococcia</taxon>
        <taxon>Myxococcales</taxon>
        <taxon>Cystobacterineae</taxon>
        <taxon>Archangiaceae</taxon>
        <taxon>Stigmatella</taxon>
    </lineage>
</organism>
<dbReference type="SUPFAM" id="SSF50998">
    <property type="entry name" value="Quinoprotein alcohol dehydrogenase-like"/>
    <property type="match status" value="1"/>
</dbReference>
<dbReference type="RefSeq" id="WP_093524791.1">
    <property type="nucleotide sequence ID" value="NZ_FOIJ01000016.1"/>
</dbReference>
<dbReference type="PROSITE" id="PS51257">
    <property type="entry name" value="PROKAR_LIPOPROTEIN"/>
    <property type="match status" value="1"/>
</dbReference>
<name>A0A1I0KZN6_9BACT</name>
<accession>A0A1I0KZN6</accession>
<dbReference type="InterPro" id="IPR011047">
    <property type="entry name" value="Quinoprotein_ADH-like_sf"/>
</dbReference>
<evidence type="ECO:0000313" key="3">
    <source>
        <dbReference type="Proteomes" id="UP000199181"/>
    </source>
</evidence>
<protein>
    <submittedName>
        <fullName evidence="2">Outer membrane protein assembly factor BamB, contains PQQ-like beta-propeller repeat</fullName>
    </submittedName>
</protein>
<gene>
    <name evidence="2" type="ORF">SAMN05443639_116108</name>
</gene>
<proteinExistence type="predicted"/>
<sequence length="735" mass="76049">MRGFMGGLVVLGLVAGCSVPSFEELGLACVADEDCGPSGLCVAIDGQKLCRKKPDVVSPTQCSPACLPAEACTTDGCERRFSAVEIREPGNGVSVDGGTIPIVAELTEQYVTEAEWPTLVFTATREDGSPAGAIPVPTRIGNTYTVQWTVPDLDEQVTVTAAYAEANLRDTVLVDVDTVAPTFTIGFSNPPVRVPGRAGVQAEQKDPTAGYEDAFRRDEAVTVAVSSNDDTVTHAQLTVTGMGLGGILGRTEIPITVDLQRRASCPSGQSVCGERTVDLSVPEMSDFRGAMWFRASGEDRAGHHGVSADTPLWVTRWKWAFDAAVKIEGTPAIGNQGRIYFGTNSGTGNGNAYGVDVAGTRKWIINSGDVIGSPAVGALNGNEEYVYIASSHGQNTALYALRADGTEKAKCNRSLNGYKPGAIAVGNVGRGGGTDVVETAAVVGNNLGSRIALIRPDATGLECVDAGGVSSPSVAGAMVLKDGSVFYGVSGGGFSEGSPNPALNSCDILTEGDMPREGWPQIFPASVYVYGLAIVNDSVYASAGNVGDSSVGGLFKISVNGGNVESLFPTSGGSRVFNFSIGSGGTAYFGTETNPIGNLRSLQLGTGAPSAVMGWGVGILRGAPVVGRGGNLYTVNTEGEVRAWTPSSTTPLWGTKIEPGAGKGTNISPTLDCLRDASGQAVVGSRLGVLYVTADTKVYAFIVDSPGLDPDAPWPKYQHDARNTGNPATPIPRCP</sequence>
<dbReference type="AlphaFoldDB" id="A0A1I0KZN6"/>
<evidence type="ECO:0000313" key="2">
    <source>
        <dbReference type="EMBL" id="SEU31834.1"/>
    </source>
</evidence>
<dbReference type="EMBL" id="FOIJ01000016">
    <property type="protein sequence ID" value="SEU31834.1"/>
    <property type="molecule type" value="Genomic_DNA"/>
</dbReference>